<comment type="similarity">
    <text evidence="1">Belongs to the flavin monoamine oxidase family. FIG1 subfamily.</text>
</comment>
<evidence type="ECO:0000313" key="8">
    <source>
        <dbReference type="Ensembl" id="ENSNNAP00000001191.1"/>
    </source>
</evidence>
<accession>A0A8C6V8I0</accession>
<evidence type="ECO:0000256" key="6">
    <source>
        <dbReference type="ARBA" id="ARBA00023180"/>
    </source>
</evidence>
<reference evidence="8" key="1">
    <citation type="submission" date="2025-08" db="UniProtKB">
        <authorList>
            <consortium name="Ensembl"/>
        </authorList>
    </citation>
    <scope>IDENTIFICATION</scope>
</reference>
<dbReference type="SUPFAM" id="SSF51905">
    <property type="entry name" value="FAD/NAD(P)-binding domain"/>
    <property type="match status" value="1"/>
</dbReference>
<keyword evidence="3" id="KW-0285">Flavoprotein</keyword>
<dbReference type="Pfam" id="PF07992">
    <property type="entry name" value="Pyr_redox_2"/>
    <property type="match status" value="1"/>
</dbReference>
<evidence type="ECO:0000259" key="7">
    <source>
        <dbReference type="Pfam" id="PF07992"/>
    </source>
</evidence>
<dbReference type="Proteomes" id="UP000694559">
    <property type="component" value="Unplaced"/>
</dbReference>
<evidence type="ECO:0000256" key="1">
    <source>
        <dbReference type="ARBA" id="ARBA00005465"/>
    </source>
</evidence>
<dbReference type="GO" id="GO:0005737">
    <property type="term" value="C:cytoplasm"/>
    <property type="evidence" value="ECO:0007669"/>
    <property type="project" value="TreeGrafter"/>
</dbReference>
<dbReference type="EC" id="1.4.3.2" evidence="2"/>
<dbReference type="OrthoDB" id="432169at2759"/>
<dbReference type="GO" id="GO:0001716">
    <property type="term" value="F:L-amino-acid oxidase activity"/>
    <property type="evidence" value="ECO:0007669"/>
    <property type="project" value="UniProtKB-EC"/>
</dbReference>
<keyword evidence="5" id="KW-0560">Oxidoreductase</keyword>
<evidence type="ECO:0000256" key="4">
    <source>
        <dbReference type="ARBA" id="ARBA00022827"/>
    </source>
</evidence>
<proteinExistence type="inferred from homology"/>
<dbReference type="PANTHER" id="PTHR43557">
    <property type="entry name" value="APOPTOSIS-INDUCING FACTOR 1"/>
    <property type="match status" value="1"/>
</dbReference>
<dbReference type="GeneTree" id="ENSGT00940000164941"/>
<keyword evidence="6" id="KW-0325">Glycoprotein</keyword>
<dbReference type="GO" id="GO:0016651">
    <property type="term" value="F:oxidoreductase activity, acting on NAD(P)H"/>
    <property type="evidence" value="ECO:0007669"/>
    <property type="project" value="TreeGrafter"/>
</dbReference>
<evidence type="ECO:0000256" key="2">
    <source>
        <dbReference type="ARBA" id="ARBA00012806"/>
    </source>
</evidence>
<dbReference type="PANTHER" id="PTHR43557:SF7">
    <property type="entry name" value="RIESKE DOMAIN-CONTAINING PROTEIN"/>
    <property type="match status" value="1"/>
</dbReference>
<keyword evidence="4" id="KW-0274">FAD</keyword>
<dbReference type="InterPro" id="IPR050446">
    <property type="entry name" value="FAD-oxidoreductase/Apoptosis"/>
</dbReference>
<dbReference type="Ensembl" id="ENSNNAT00000001255.1">
    <property type="protein sequence ID" value="ENSNNAP00000001191.1"/>
    <property type="gene ID" value="ENSNNAG00000000858.1"/>
</dbReference>
<keyword evidence="9" id="KW-1185">Reference proteome</keyword>
<sequence length="167" mass="17663">MMPPEVWALGWGEAERSTQVSLRVPGKRSEGLFSSLASPRKLQCPGCSLENVCMLLTPEDANRILALALGKTVVIVGASFIGMEVAASLLGKAAQLQVVEREELPYLLTLGGQVGTVAMQMLEAQGVRFHMKTEVAQMQGEDGKVTSVLLSNGSVLPADLVVVGIGE</sequence>
<feature type="domain" description="FAD/NAD(P)-binding" evidence="7">
    <location>
        <begin position="37"/>
        <end position="166"/>
    </location>
</feature>
<organism evidence="8 9">
    <name type="scientific">Naja naja</name>
    <name type="common">Indian cobra</name>
    <dbReference type="NCBI Taxonomy" id="35670"/>
    <lineage>
        <taxon>Eukaryota</taxon>
        <taxon>Metazoa</taxon>
        <taxon>Chordata</taxon>
        <taxon>Craniata</taxon>
        <taxon>Vertebrata</taxon>
        <taxon>Euteleostomi</taxon>
        <taxon>Lepidosauria</taxon>
        <taxon>Squamata</taxon>
        <taxon>Bifurcata</taxon>
        <taxon>Unidentata</taxon>
        <taxon>Episquamata</taxon>
        <taxon>Toxicofera</taxon>
        <taxon>Serpentes</taxon>
        <taxon>Colubroidea</taxon>
        <taxon>Elapidae</taxon>
        <taxon>Elapinae</taxon>
        <taxon>Naja</taxon>
    </lineage>
</organism>
<evidence type="ECO:0000313" key="9">
    <source>
        <dbReference type="Proteomes" id="UP000694559"/>
    </source>
</evidence>
<protein>
    <recommendedName>
        <fullName evidence="2">L-amino-acid oxidase</fullName>
        <ecNumber evidence="2">1.4.3.2</ecNumber>
    </recommendedName>
</protein>
<name>A0A8C6V8I0_NAJNA</name>
<dbReference type="Gene3D" id="3.50.50.60">
    <property type="entry name" value="FAD/NAD(P)-binding domain"/>
    <property type="match status" value="1"/>
</dbReference>
<dbReference type="InterPro" id="IPR036188">
    <property type="entry name" value="FAD/NAD-bd_sf"/>
</dbReference>
<dbReference type="AlphaFoldDB" id="A0A8C6V8I0"/>
<evidence type="ECO:0000256" key="3">
    <source>
        <dbReference type="ARBA" id="ARBA00022630"/>
    </source>
</evidence>
<evidence type="ECO:0000256" key="5">
    <source>
        <dbReference type="ARBA" id="ARBA00023002"/>
    </source>
</evidence>
<reference evidence="8" key="2">
    <citation type="submission" date="2025-09" db="UniProtKB">
        <authorList>
            <consortium name="Ensembl"/>
        </authorList>
    </citation>
    <scope>IDENTIFICATION</scope>
</reference>
<dbReference type="InterPro" id="IPR023753">
    <property type="entry name" value="FAD/NAD-binding_dom"/>
</dbReference>